<feature type="region of interest" description="Disordered" evidence="5">
    <location>
        <begin position="1"/>
        <end position="79"/>
    </location>
</feature>
<keyword evidence="4" id="KW-0539">Nucleus</keyword>
<dbReference type="PANTHER" id="PTHR13468">
    <property type="entry name" value="DEK PROTEIN"/>
    <property type="match status" value="1"/>
</dbReference>
<keyword evidence="3" id="KW-0238">DNA-binding</keyword>
<dbReference type="PROSITE" id="PS51998">
    <property type="entry name" value="DEK_C"/>
    <property type="match status" value="1"/>
</dbReference>
<sequence length="388" mass="43468">MQRQSSVKEEEENSSKTEDTKTDESSKDSFDKEDKVDEKEEANKEESDNDKGDSEKDESEEESEEEGIGLLDRPVEVSGCRARKKVERLEVSFTGPSKEKGQIPEGKGKKLGECPRIELQIQKTSSNDLKPLHRLLFNRAGGPNEIKRNIRKFSGFTFAKDSSEYDKLKSRIEKLTGPVLKQICGVCDIERSGLKEEIVKRVLQFLMEPKDSGKAAPKKKTKSKDKKKSGEKATKNKAKKEKVASSDDESETANDSVSAKSSDDEKDKKEENDTDDDDSDSETSKKKSKPAKKSTDKKEKDKKEDKASKRKRDEDSDDSDDKTPASKKKKGPSDEELKNLVKKLLKGANLQEVTMKKVIKQVADAYPSVDLSHKKAFLKATVKTTIHG</sequence>
<dbReference type="InterPro" id="IPR014876">
    <property type="entry name" value="DEK_C"/>
</dbReference>
<evidence type="ECO:0000256" key="3">
    <source>
        <dbReference type="ARBA" id="ARBA00023125"/>
    </source>
</evidence>
<dbReference type="Pfam" id="PF02037">
    <property type="entry name" value="SAP"/>
    <property type="match status" value="1"/>
</dbReference>
<feature type="compositionally biased region" description="Acidic residues" evidence="5">
    <location>
        <begin position="272"/>
        <end position="281"/>
    </location>
</feature>
<feature type="region of interest" description="Disordered" evidence="5">
    <location>
        <begin position="206"/>
        <end position="337"/>
    </location>
</feature>
<dbReference type="GO" id="GO:0005634">
    <property type="term" value="C:nucleus"/>
    <property type="evidence" value="ECO:0007669"/>
    <property type="project" value="UniProtKB-SubCell"/>
</dbReference>
<evidence type="ECO:0000313" key="7">
    <source>
        <dbReference type="EMBL" id="KAG8202004.1"/>
    </source>
</evidence>
<feature type="compositionally biased region" description="Basic residues" evidence="5">
    <location>
        <begin position="216"/>
        <end position="227"/>
    </location>
</feature>
<evidence type="ECO:0000256" key="5">
    <source>
        <dbReference type="SAM" id="MobiDB-lite"/>
    </source>
</evidence>
<dbReference type="EMBL" id="JAFNEN010000001">
    <property type="protein sequence ID" value="KAG8202004.1"/>
    <property type="molecule type" value="Genomic_DNA"/>
</dbReference>
<evidence type="ECO:0000256" key="1">
    <source>
        <dbReference type="ARBA" id="ARBA00004123"/>
    </source>
</evidence>
<evidence type="ECO:0000259" key="6">
    <source>
        <dbReference type="PROSITE" id="PS51998"/>
    </source>
</evidence>
<dbReference type="AlphaFoldDB" id="A0AAV6VZ98"/>
<feature type="compositionally biased region" description="Basic and acidic residues" evidence="5">
    <location>
        <begin position="293"/>
        <end position="314"/>
    </location>
</feature>
<dbReference type="GO" id="GO:0006325">
    <property type="term" value="P:chromatin organization"/>
    <property type="evidence" value="ECO:0007669"/>
    <property type="project" value="UniProtKB-KW"/>
</dbReference>
<dbReference type="PANTHER" id="PTHR13468:SF1">
    <property type="entry name" value="PROTEIN DEK"/>
    <property type="match status" value="1"/>
</dbReference>
<feature type="compositionally biased region" description="Acidic residues" evidence="5">
    <location>
        <begin position="55"/>
        <end position="67"/>
    </location>
</feature>
<gene>
    <name evidence="7" type="ORF">JTE90_010375</name>
</gene>
<dbReference type="GO" id="GO:0042393">
    <property type="term" value="F:histone binding"/>
    <property type="evidence" value="ECO:0007669"/>
    <property type="project" value="TreeGrafter"/>
</dbReference>
<dbReference type="GO" id="GO:2000779">
    <property type="term" value="P:regulation of double-strand break repair"/>
    <property type="evidence" value="ECO:0007669"/>
    <property type="project" value="TreeGrafter"/>
</dbReference>
<keyword evidence="2" id="KW-0156">Chromatin regulator</keyword>
<dbReference type="InterPro" id="IPR003034">
    <property type="entry name" value="SAP_dom"/>
</dbReference>
<dbReference type="SUPFAM" id="SSF109715">
    <property type="entry name" value="DEK C-terminal domain"/>
    <property type="match status" value="1"/>
</dbReference>
<organism evidence="7 8">
    <name type="scientific">Oedothorax gibbosus</name>
    <dbReference type="NCBI Taxonomy" id="931172"/>
    <lineage>
        <taxon>Eukaryota</taxon>
        <taxon>Metazoa</taxon>
        <taxon>Ecdysozoa</taxon>
        <taxon>Arthropoda</taxon>
        <taxon>Chelicerata</taxon>
        <taxon>Arachnida</taxon>
        <taxon>Araneae</taxon>
        <taxon>Araneomorphae</taxon>
        <taxon>Entelegynae</taxon>
        <taxon>Araneoidea</taxon>
        <taxon>Linyphiidae</taxon>
        <taxon>Erigoninae</taxon>
        <taxon>Oedothorax</taxon>
    </lineage>
</organism>
<dbReference type="SMART" id="SM00513">
    <property type="entry name" value="SAP"/>
    <property type="match status" value="1"/>
</dbReference>
<keyword evidence="8" id="KW-1185">Reference proteome</keyword>
<dbReference type="Gene3D" id="1.10.10.60">
    <property type="entry name" value="Homeodomain-like"/>
    <property type="match status" value="1"/>
</dbReference>
<evidence type="ECO:0000313" key="8">
    <source>
        <dbReference type="Proteomes" id="UP000827092"/>
    </source>
</evidence>
<accession>A0AAV6VZ98</accession>
<feature type="domain" description="DEK-C" evidence="6">
    <location>
        <begin position="331"/>
        <end position="387"/>
    </location>
</feature>
<reference evidence="7 8" key="1">
    <citation type="journal article" date="2022" name="Nat. Ecol. Evol.">
        <title>A masculinizing supergene underlies an exaggerated male reproductive morph in a spider.</title>
        <authorList>
            <person name="Hendrickx F."/>
            <person name="De Corte Z."/>
            <person name="Sonet G."/>
            <person name="Van Belleghem S.M."/>
            <person name="Kostlbacher S."/>
            <person name="Vangestel C."/>
        </authorList>
    </citation>
    <scope>NUCLEOTIDE SEQUENCE [LARGE SCALE GENOMIC DNA]</scope>
    <source>
        <strain evidence="7">W744_W776</strain>
    </source>
</reference>
<dbReference type="Pfam" id="PF08766">
    <property type="entry name" value="DEK_C"/>
    <property type="match status" value="1"/>
</dbReference>
<evidence type="ECO:0000256" key="2">
    <source>
        <dbReference type="ARBA" id="ARBA00022853"/>
    </source>
</evidence>
<dbReference type="InterPro" id="IPR044198">
    <property type="entry name" value="DEK"/>
</dbReference>
<dbReference type="GO" id="GO:0003677">
    <property type="term" value="F:DNA binding"/>
    <property type="evidence" value="ECO:0007669"/>
    <property type="project" value="UniProtKB-KW"/>
</dbReference>
<comment type="subcellular location">
    <subcellularLocation>
        <location evidence="1">Nucleus</location>
    </subcellularLocation>
</comment>
<name>A0AAV6VZ98_9ARAC</name>
<dbReference type="Proteomes" id="UP000827092">
    <property type="component" value="Unassembled WGS sequence"/>
</dbReference>
<proteinExistence type="predicted"/>
<feature type="compositionally biased region" description="Basic and acidic residues" evidence="5">
    <location>
        <begin position="13"/>
        <end position="54"/>
    </location>
</feature>
<feature type="compositionally biased region" description="Basic and acidic residues" evidence="5">
    <location>
        <begin position="261"/>
        <end position="271"/>
    </location>
</feature>
<comment type="caution">
    <text evidence="7">The sequence shown here is derived from an EMBL/GenBank/DDBJ whole genome shotgun (WGS) entry which is preliminary data.</text>
</comment>
<protein>
    <recommendedName>
        <fullName evidence="6">DEK-C domain-containing protein</fullName>
    </recommendedName>
</protein>
<evidence type="ECO:0000256" key="4">
    <source>
        <dbReference type="ARBA" id="ARBA00023242"/>
    </source>
</evidence>